<keyword evidence="4" id="KW-0234">DNA repair</keyword>
<accession>A0AAV0MNB4</accession>
<dbReference type="CDD" id="cd16273">
    <property type="entry name" value="SNM1A-1C-like_MBL-fold"/>
    <property type="match status" value="1"/>
</dbReference>
<dbReference type="GO" id="GO:0035312">
    <property type="term" value="F:5'-3' DNA exonuclease activity"/>
    <property type="evidence" value="ECO:0007669"/>
    <property type="project" value="TreeGrafter"/>
</dbReference>
<feature type="region of interest" description="Disordered" evidence="6">
    <location>
        <begin position="455"/>
        <end position="479"/>
    </location>
</feature>
<evidence type="ECO:0000256" key="4">
    <source>
        <dbReference type="ARBA" id="ARBA00023204"/>
    </source>
</evidence>
<dbReference type="FunFam" id="3.40.50.12650:FF:000004">
    <property type="entry name" value="DNA cross-link repair 1A protein"/>
    <property type="match status" value="1"/>
</dbReference>
<protein>
    <recommendedName>
        <fullName evidence="7">SAM domain-containing protein</fullName>
    </recommendedName>
</protein>
<evidence type="ECO:0000256" key="6">
    <source>
        <dbReference type="SAM" id="MobiDB-lite"/>
    </source>
</evidence>
<feature type="region of interest" description="Disordered" evidence="6">
    <location>
        <begin position="55"/>
        <end position="140"/>
    </location>
</feature>
<keyword evidence="9" id="KW-1185">Reference proteome</keyword>
<dbReference type="SUPFAM" id="SSF56281">
    <property type="entry name" value="Metallo-hydrolase/oxidoreductase"/>
    <property type="match status" value="1"/>
</dbReference>
<keyword evidence="5" id="KW-0539">Nucleus</keyword>
<keyword evidence="3" id="KW-0227">DNA damage</keyword>
<evidence type="ECO:0000256" key="5">
    <source>
        <dbReference type="ARBA" id="ARBA00023242"/>
    </source>
</evidence>
<sequence>DGSLWNLKISLRAPKQIHELNRFHLTRLLLRFFFIFFDDYPPSNPLNPLISVHSPNMSSKSSHLPLSSIPHDDDDDFQLPLTQTPATLALSSVPKKSSARTPLAPSGNSHRLPKKPRRSTNPGKENAGLEPVPRKEGKKFEISEEPTCSLDLIPSSIDCSGYGAQVSGHYQEQTAYKETICEIRNVEENGGYLCNSIEARLMQKWNTDCGASIAESELDSDVGAGDLGDSSELDVLIRLCGDDGDDDGEEAGQEVRFNDGVLDEEEEDCCIECPLCGSDISGMSEEARLVHTNDCLDKGENQMEQVLFERRETTQFQPEVVDGPGRSPQQGVDVSPVRQWLRSLGLERYEEPFVREEIDWDSLKWLSEEDLISIGVSALGPRKKIMHALTEIKEGLDRGDKQETTDGVGEQRNNNAEDIKVGTSKVNHIETNKSISNKLITDYFLGSANTKRKSCTSSTKLQGQGEGQPDCGPKHSGKKQIRRGRFRDIPSWCSVPGTPFRVDAFKYLRGDCSHWFLTHFHMDHYQGLTKSFCHGKVYCTLITAKLVNMKIGIPWERLEVLPLNQKIQINGVDVTCLDANHCPGSVIILFQPPNGKVQAVLHTGDFRFCDKMASIDLLQACRIHTLILDTTYCNPQYDFPKQEAVIQFVIEAIQAETFNPKTLFLIGSYTIGKERLFLEVARVLRKKVYVTAAKLRILNCLGFSKEDMQYFTPNERESQIHVVPMWTLASFKRLKHVANQYANRFSLIVAFSPTGWSFGKGKKKSPGRRWQQGTIIRYEVPYSEHSSYTELREFVKVVSPETIIPSVNNGGPEAAASMVSLLRP</sequence>
<dbReference type="Pfam" id="PF07522">
    <property type="entry name" value="DRMBL"/>
    <property type="match status" value="1"/>
</dbReference>
<dbReference type="EMBL" id="CAMGYJ010000007">
    <property type="protein sequence ID" value="CAI0448268.1"/>
    <property type="molecule type" value="Genomic_DNA"/>
</dbReference>
<evidence type="ECO:0000256" key="1">
    <source>
        <dbReference type="ARBA" id="ARBA00004123"/>
    </source>
</evidence>
<evidence type="ECO:0000313" key="9">
    <source>
        <dbReference type="Proteomes" id="UP001154282"/>
    </source>
</evidence>
<dbReference type="Proteomes" id="UP001154282">
    <property type="component" value="Unassembled WGS sequence"/>
</dbReference>
<comment type="similarity">
    <text evidence="2">Belongs to the DNA repair metallo-beta-lactamase (DRMBL) family.</text>
</comment>
<dbReference type="GO" id="GO:0003684">
    <property type="term" value="F:damaged DNA binding"/>
    <property type="evidence" value="ECO:0007669"/>
    <property type="project" value="TreeGrafter"/>
</dbReference>
<feature type="domain" description="SAM" evidence="7">
    <location>
        <begin position="332"/>
        <end position="395"/>
    </location>
</feature>
<dbReference type="InterPro" id="IPR001660">
    <property type="entry name" value="SAM"/>
</dbReference>
<organism evidence="8 9">
    <name type="scientific">Linum tenue</name>
    <dbReference type="NCBI Taxonomy" id="586396"/>
    <lineage>
        <taxon>Eukaryota</taxon>
        <taxon>Viridiplantae</taxon>
        <taxon>Streptophyta</taxon>
        <taxon>Embryophyta</taxon>
        <taxon>Tracheophyta</taxon>
        <taxon>Spermatophyta</taxon>
        <taxon>Magnoliopsida</taxon>
        <taxon>eudicotyledons</taxon>
        <taxon>Gunneridae</taxon>
        <taxon>Pentapetalae</taxon>
        <taxon>rosids</taxon>
        <taxon>fabids</taxon>
        <taxon>Malpighiales</taxon>
        <taxon>Linaceae</taxon>
        <taxon>Linum</taxon>
    </lineage>
</organism>
<dbReference type="GO" id="GO:0036297">
    <property type="term" value="P:interstrand cross-link repair"/>
    <property type="evidence" value="ECO:0007669"/>
    <property type="project" value="TreeGrafter"/>
</dbReference>
<dbReference type="CDD" id="cd09487">
    <property type="entry name" value="SAM_superfamily"/>
    <property type="match status" value="1"/>
</dbReference>
<dbReference type="Pfam" id="PF00536">
    <property type="entry name" value="SAM_1"/>
    <property type="match status" value="1"/>
</dbReference>
<dbReference type="InterPro" id="IPR013761">
    <property type="entry name" value="SAM/pointed_sf"/>
</dbReference>
<evidence type="ECO:0000256" key="2">
    <source>
        <dbReference type="ARBA" id="ARBA00010304"/>
    </source>
</evidence>
<evidence type="ECO:0000259" key="7">
    <source>
        <dbReference type="PROSITE" id="PS50105"/>
    </source>
</evidence>
<comment type="caution">
    <text evidence="8">The sequence shown here is derived from an EMBL/GenBank/DDBJ whole genome shotgun (WGS) entry which is preliminary data.</text>
</comment>
<dbReference type="SUPFAM" id="SSF47769">
    <property type="entry name" value="SAM/Pointed domain"/>
    <property type="match status" value="1"/>
</dbReference>
<comment type="subcellular location">
    <subcellularLocation>
        <location evidence="1">Nucleus</location>
    </subcellularLocation>
</comment>
<dbReference type="InterPro" id="IPR036866">
    <property type="entry name" value="RibonucZ/Hydroxyglut_hydro"/>
</dbReference>
<feature type="non-terminal residue" evidence="8">
    <location>
        <position position="1"/>
    </location>
</feature>
<dbReference type="GO" id="GO:0005634">
    <property type="term" value="C:nucleus"/>
    <property type="evidence" value="ECO:0007669"/>
    <property type="project" value="UniProtKB-SubCell"/>
</dbReference>
<feature type="compositionally biased region" description="Low complexity" evidence="6">
    <location>
        <begin position="78"/>
        <end position="92"/>
    </location>
</feature>
<name>A0AAV0MNB4_9ROSI</name>
<reference evidence="8" key="1">
    <citation type="submission" date="2022-08" db="EMBL/GenBank/DDBJ databases">
        <authorList>
            <person name="Gutierrez-Valencia J."/>
        </authorList>
    </citation>
    <scope>NUCLEOTIDE SEQUENCE</scope>
</reference>
<dbReference type="SMART" id="SM00454">
    <property type="entry name" value="SAM"/>
    <property type="match status" value="1"/>
</dbReference>
<dbReference type="Gene3D" id="1.10.150.50">
    <property type="entry name" value="Transcription Factor, Ets-1"/>
    <property type="match status" value="1"/>
</dbReference>
<dbReference type="FunFam" id="3.60.15.10:FF:000027">
    <property type="entry name" value="DNA ligase 6"/>
    <property type="match status" value="1"/>
</dbReference>
<dbReference type="Gene3D" id="3.40.50.12650">
    <property type="match status" value="1"/>
</dbReference>
<dbReference type="InterPro" id="IPR011084">
    <property type="entry name" value="DRMBL"/>
</dbReference>
<dbReference type="Gene3D" id="3.60.15.10">
    <property type="entry name" value="Ribonuclease Z/Hydroxyacylglutathione hydrolase-like"/>
    <property type="match status" value="1"/>
</dbReference>
<evidence type="ECO:0000256" key="3">
    <source>
        <dbReference type="ARBA" id="ARBA00022763"/>
    </source>
</evidence>
<dbReference type="PANTHER" id="PTHR23240:SF6">
    <property type="entry name" value="DNA CROSS-LINK REPAIR 1A PROTEIN"/>
    <property type="match status" value="1"/>
</dbReference>
<dbReference type="AlphaFoldDB" id="A0AAV0MNB4"/>
<feature type="compositionally biased region" description="Low complexity" evidence="6">
    <location>
        <begin position="58"/>
        <end position="69"/>
    </location>
</feature>
<dbReference type="PANTHER" id="PTHR23240">
    <property type="entry name" value="DNA CROSS-LINK REPAIR PROTEIN PSO2/SNM1-RELATED"/>
    <property type="match status" value="1"/>
</dbReference>
<gene>
    <name evidence="8" type="ORF">LITE_LOCUS29732</name>
</gene>
<evidence type="ECO:0000313" key="8">
    <source>
        <dbReference type="EMBL" id="CAI0448268.1"/>
    </source>
</evidence>
<proteinExistence type="inferred from homology"/>
<dbReference type="PROSITE" id="PS50105">
    <property type="entry name" value="SAM_DOMAIN"/>
    <property type="match status" value="1"/>
</dbReference>
<dbReference type="GO" id="GO:0006303">
    <property type="term" value="P:double-strand break repair via nonhomologous end joining"/>
    <property type="evidence" value="ECO:0007669"/>
    <property type="project" value="TreeGrafter"/>
</dbReference>